<name>A0ABM7W5Q4_9BACT</name>
<evidence type="ECO:0000256" key="5">
    <source>
        <dbReference type="PROSITE-ProRule" id="PRU00277"/>
    </source>
</evidence>
<sequence>MKKLITSLACGLLLVPIAFTGSVVAADDQPLQTQKDKISYSMGLDLGNYLNGLGDKIDLQVLQQGLEDGYHQAEPKMSQEEIAAAQQEFATIMKAEQEANLAQIKEKNAAAGQAFLDENKKNNEVTVTESGLQYQVIKAGEGDKPQATDKVKVDYVGTLIDGTEFDSSVKRGEPAVFTVNQVIPGWSEILQLMTVGSKYRVVIPADLAYGERGAAPVIEPNSVLIFDIELLGIEQP</sequence>
<dbReference type="EC" id="5.2.1.8" evidence="6"/>
<dbReference type="GO" id="GO:0016853">
    <property type="term" value="F:isomerase activity"/>
    <property type="evidence" value="ECO:0007669"/>
    <property type="project" value="UniProtKB-KW"/>
</dbReference>
<evidence type="ECO:0000256" key="7">
    <source>
        <dbReference type="SAM" id="SignalP"/>
    </source>
</evidence>
<accession>A0ABM7W5Q4</accession>
<dbReference type="Pfam" id="PF00254">
    <property type="entry name" value="FKBP_C"/>
    <property type="match status" value="1"/>
</dbReference>
<dbReference type="PANTHER" id="PTHR43811:SF19">
    <property type="entry name" value="39 KDA FK506-BINDING NUCLEAR PROTEIN"/>
    <property type="match status" value="1"/>
</dbReference>
<evidence type="ECO:0000256" key="2">
    <source>
        <dbReference type="ARBA" id="ARBA00006577"/>
    </source>
</evidence>
<feature type="domain" description="PPIase FKBP-type" evidence="8">
    <location>
        <begin position="148"/>
        <end position="234"/>
    </location>
</feature>
<dbReference type="InterPro" id="IPR000774">
    <property type="entry name" value="PPIase_FKBP_N"/>
</dbReference>
<evidence type="ECO:0000313" key="10">
    <source>
        <dbReference type="Proteomes" id="UP000830055"/>
    </source>
</evidence>
<dbReference type="Gene3D" id="3.10.50.40">
    <property type="match status" value="1"/>
</dbReference>
<feature type="chain" id="PRO_5045665173" description="Peptidyl-prolyl cis-trans isomerase" evidence="7">
    <location>
        <begin position="26"/>
        <end position="236"/>
    </location>
</feature>
<comment type="catalytic activity">
    <reaction evidence="1 5 6">
        <text>[protein]-peptidylproline (omega=180) = [protein]-peptidylproline (omega=0)</text>
        <dbReference type="Rhea" id="RHEA:16237"/>
        <dbReference type="Rhea" id="RHEA-COMP:10747"/>
        <dbReference type="Rhea" id="RHEA-COMP:10748"/>
        <dbReference type="ChEBI" id="CHEBI:83833"/>
        <dbReference type="ChEBI" id="CHEBI:83834"/>
        <dbReference type="EC" id="5.2.1.8"/>
    </reaction>
</comment>
<evidence type="ECO:0000256" key="3">
    <source>
        <dbReference type="ARBA" id="ARBA00023110"/>
    </source>
</evidence>
<evidence type="ECO:0000256" key="1">
    <source>
        <dbReference type="ARBA" id="ARBA00000971"/>
    </source>
</evidence>
<gene>
    <name evidence="9" type="primary">sirI</name>
    <name evidence="9" type="ORF">DPPLL_05390</name>
</gene>
<evidence type="ECO:0000256" key="6">
    <source>
        <dbReference type="RuleBase" id="RU003915"/>
    </source>
</evidence>
<dbReference type="Pfam" id="PF01346">
    <property type="entry name" value="FKBP_N"/>
    <property type="match status" value="1"/>
</dbReference>
<dbReference type="RefSeq" id="WP_284153269.1">
    <property type="nucleotide sequence ID" value="NZ_AP025516.1"/>
</dbReference>
<dbReference type="InterPro" id="IPR001179">
    <property type="entry name" value="PPIase_FKBP_dom"/>
</dbReference>
<dbReference type="InterPro" id="IPR046357">
    <property type="entry name" value="PPIase_dom_sf"/>
</dbReference>
<dbReference type="SUPFAM" id="SSF54534">
    <property type="entry name" value="FKBP-like"/>
    <property type="match status" value="1"/>
</dbReference>
<evidence type="ECO:0000259" key="8">
    <source>
        <dbReference type="PROSITE" id="PS50059"/>
    </source>
</evidence>
<protein>
    <recommendedName>
        <fullName evidence="6">Peptidyl-prolyl cis-trans isomerase</fullName>
        <ecNumber evidence="6">5.2.1.8</ecNumber>
    </recommendedName>
</protein>
<dbReference type="PROSITE" id="PS50059">
    <property type="entry name" value="FKBP_PPIASE"/>
    <property type="match status" value="1"/>
</dbReference>
<dbReference type="Proteomes" id="UP000830055">
    <property type="component" value="Chromosome"/>
</dbReference>
<dbReference type="EMBL" id="AP025516">
    <property type="protein sequence ID" value="BDD86174.1"/>
    <property type="molecule type" value="Genomic_DNA"/>
</dbReference>
<evidence type="ECO:0000256" key="4">
    <source>
        <dbReference type="ARBA" id="ARBA00023235"/>
    </source>
</evidence>
<feature type="signal peptide" evidence="7">
    <location>
        <begin position="1"/>
        <end position="25"/>
    </location>
</feature>
<organism evidence="9 10">
    <name type="scientific">Desulfofustis limnaeus</name>
    <dbReference type="NCBI Taxonomy" id="2740163"/>
    <lineage>
        <taxon>Bacteria</taxon>
        <taxon>Pseudomonadati</taxon>
        <taxon>Thermodesulfobacteriota</taxon>
        <taxon>Desulfobulbia</taxon>
        <taxon>Desulfobulbales</taxon>
        <taxon>Desulfocapsaceae</taxon>
        <taxon>Desulfofustis</taxon>
    </lineage>
</organism>
<proteinExistence type="inferred from homology"/>
<comment type="similarity">
    <text evidence="2 6">Belongs to the FKBP-type PPIase family.</text>
</comment>
<keyword evidence="3 5" id="KW-0697">Rotamase</keyword>
<dbReference type="PANTHER" id="PTHR43811">
    <property type="entry name" value="FKBP-TYPE PEPTIDYL-PROLYL CIS-TRANS ISOMERASE FKPA"/>
    <property type="match status" value="1"/>
</dbReference>
<reference evidence="9 10" key="1">
    <citation type="submission" date="2022-01" db="EMBL/GenBank/DDBJ databases">
        <title>Desulfofustis limnae sp. nov., a novel mesophilic sulfate-reducing bacterium isolated from marsh soil.</title>
        <authorList>
            <person name="Watanabe M."/>
            <person name="Takahashi A."/>
            <person name="Kojima H."/>
            <person name="Fukui M."/>
        </authorList>
    </citation>
    <scope>NUCLEOTIDE SEQUENCE [LARGE SCALE GENOMIC DNA]</scope>
    <source>
        <strain evidence="9 10">PPLL</strain>
    </source>
</reference>
<evidence type="ECO:0000313" key="9">
    <source>
        <dbReference type="EMBL" id="BDD86174.1"/>
    </source>
</evidence>
<dbReference type="Gene3D" id="1.10.287.460">
    <property type="entry name" value="Peptidyl-prolyl cis-trans isomerase, FKBP-type, N-terminal domain"/>
    <property type="match status" value="1"/>
</dbReference>
<keyword evidence="4 5" id="KW-0413">Isomerase</keyword>
<keyword evidence="10" id="KW-1185">Reference proteome</keyword>
<keyword evidence="7" id="KW-0732">Signal</keyword>
<dbReference type="InterPro" id="IPR036944">
    <property type="entry name" value="PPIase_FKBP_N_sf"/>
</dbReference>